<dbReference type="Gene3D" id="1.10.10.10">
    <property type="entry name" value="Winged helix-like DNA-binding domain superfamily/Winged helix DNA-binding domain"/>
    <property type="match status" value="1"/>
</dbReference>
<proteinExistence type="predicted"/>
<dbReference type="SUPFAM" id="SSF46785">
    <property type="entry name" value="Winged helix' DNA-binding domain"/>
    <property type="match status" value="1"/>
</dbReference>
<dbReference type="PROSITE" id="PS51077">
    <property type="entry name" value="HTH_ICLR"/>
    <property type="match status" value="1"/>
</dbReference>
<comment type="caution">
    <text evidence="6">The sequence shown here is derived from an EMBL/GenBank/DDBJ whole genome shotgun (WGS) entry which is preliminary data.</text>
</comment>
<dbReference type="InterPro" id="IPR005471">
    <property type="entry name" value="Tscrpt_reg_IclR_N"/>
</dbReference>
<feature type="domain" description="IclR-ED" evidence="5">
    <location>
        <begin position="81"/>
        <end position="265"/>
    </location>
</feature>
<dbReference type="GO" id="GO:0003700">
    <property type="term" value="F:DNA-binding transcription factor activity"/>
    <property type="evidence" value="ECO:0007669"/>
    <property type="project" value="TreeGrafter"/>
</dbReference>
<dbReference type="PANTHER" id="PTHR30136:SF34">
    <property type="entry name" value="TRANSCRIPTIONAL REGULATOR"/>
    <property type="match status" value="1"/>
</dbReference>
<gene>
    <name evidence="6" type="ORF">E8K88_08785</name>
</gene>
<sequence>MEHPLIPPPSNSSSSLYVQSLATGMKVLRAFGAEHPSMSLPEIAAATGISKSAAQRFAFTLEALGLLNKDPHTKRYSLSSLNLEPGYQYLQCHPLLERANPYLLDLNQRSGETVNFAEPSGDCMVYIGRFSSLVRLIMHMPVGQRIPIYCSSTGRMYLSQFGDEEVHAFLSSTARVRYTPQTETELDKLCQLVQKARHDGYSWCSDQYYTGDLALSVPVTDPSGATIACINLSVSSLKWTSQKAIEKFVPMMLETARLISTTPPHPSAQRMFKVAVQPRSAP</sequence>
<evidence type="ECO:0000256" key="3">
    <source>
        <dbReference type="ARBA" id="ARBA00023163"/>
    </source>
</evidence>
<protein>
    <submittedName>
        <fullName evidence="6">IclR family transcriptional regulator</fullName>
    </submittedName>
</protein>
<keyword evidence="3" id="KW-0804">Transcription</keyword>
<dbReference type="SMART" id="SM00346">
    <property type="entry name" value="HTH_ICLR"/>
    <property type="match status" value="1"/>
</dbReference>
<keyword evidence="7" id="KW-1185">Reference proteome</keyword>
<dbReference type="InterPro" id="IPR029016">
    <property type="entry name" value="GAF-like_dom_sf"/>
</dbReference>
<dbReference type="InterPro" id="IPR036390">
    <property type="entry name" value="WH_DNA-bd_sf"/>
</dbReference>
<evidence type="ECO:0000313" key="6">
    <source>
        <dbReference type="EMBL" id="THJ33744.1"/>
    </source>
</evidence>
<reference evidence="6 7" key="1">
    <citation type="submission" date="2019-04" db="EMBL/GenBank/DDBJ databases">
        <title>Lampropedia sp YIM MLB12 draf genome.</title>
        <authorList>
            <person name="Wang Y.-X."/>
        </authorList>
    </citation>
    <scope>NUCLEOTIDE SEQUENCE [LARGE SCALE GENOMIC DNA]</scope>
    <source>
        <strain evidence="6 7">YIM MLB12</strain>
    </source>
</reference>
<dbReference type="RefSeq" id="WP_136406279.1">
    <property type="nucleotide sequence ID" value="NZ_JARXRQ010000010.1"/>
</dbReference>
<dbReference type="Pfam" id="PF09339">
    <property type="entry name" value="HTH_IclR"/>
    <property type="match status" value="1"/>
</dbReference>
<accession>A0A4S5BMB5</accession>
<evidence type="ECO:0000256" key="1">
    <source>
        <dbReference type="ARBA" id="ARBA00023015"/>
    </source>
</evidence>
<evidence type="ECO:0000313" key="7">
    <source>
        <dbReference type="Proteomes" id="UP000306236"/>
    </source>
</evidence>
<dbReference type="GO" id="GO:0045892">
    <property type="term" value="P:negative regulation of DNA-templated transcription"/>
    <property type="evidence" value="ECO:0007669"/>
    <property type="project" value="TreeGrafter"/>
</dbReference>
<keyword evidence="2" id="KW-0238">DNA-binding</keyword>
<dbReference type="InterPro" id="IPR050707">
    <property type="entry name" value="HTH_MetabolicPath_Reg"/>
</dbReference>
<dbReference type="PANTHER" id="PTHR30136">
    <property type="entry name" value="HELIX-TURN-HELIX TRANSCRIPTIONAL REGULATOR, ICLR FAMILY"/>
    <property type="match status" value="1"/>
</dbReference>
<evidence type="ECO:0000259" key="4">
    <source>
        <dbReference type="PROSITE" id="PS51077"/>
    </source>
</evidence>
<dbReference type="AlphaFoldDB" id="A0A4S5BMB5"/>
<dbReference type="EMBL" id="SSWX01000009">
    <property type="protein sequence ID" value="THJ33744.1"/>
    <property type="molecule type" value="Genomic_DNA"/>
</dbReference>
<dbReference type="InterPro" id="IPR014757">
    <property type="entry name" value="Tscrpt_reg_IclR_C"/>
</dbReference>
<keyword evidence="1" id="KW-0805">Transcription regulation</keyword>
<dbReference type="InterPro" id="IPR036388">
    <property type="entry name" value="WH-like_DNA-bd_sf"/>
</dbReference>
<dbReference type="PROSITE" id="PS51078">
    <property type="entry name" value="ICLR_ED"/>
    <property type="match status" value="1"/>
</dbReference>
<dbReference type="Pfam" id="PF01614">
    <property type="entry name" value="IclR_C"/>
    <property type="match status" value="1"/>
</dbReference>
<dbReference type="Proteomes" id="UP000306236">
    <property type="component" value="Unassembled WGS sequence"/>
</dbReference>
<dbReference type="GO" id="GO:0003677">
    <property type="term" value="F:DNA binding"/>
    <property type="evidence" value="ECO:0007669"/>
    <property type="project" value="UniProtKB-KW"/>
</dbReference>
<dbReference type="SUPFAM" id="SSF55781">
    <property type="entry name" value="GAF domain-like"/>
    <property type="match status" value="1"/>
</dbReference>
<evidence type="ECO:0000259" key="5">
    <source>
        <dbReference type="PROSITE" id="PS51078"/>
    </source>
</evidence>
<evidence type="ECO:0000256" key="2">
    <source>
        <dbReference type="ARBA" id="ARBA00023125"/>
    </source>
</evidence>
<dbReference type="Gene3D" id="3.30.450.40">
    <property type="match status" value="1"/>
</dbReference>
<feature type="domain" description="HTH iclR-type" evidence="4">
    <location>
        <begin position="18"/>
        <end position="80"/>
    </location>
</feature>
<organism evidence="6 7">
    <name type="scientific">Lampropedia aestuarii</name>
    <dbReference type="NCBI Taxonomy" id="2562762"/>
    <lineage>
        <taxon>Bacteria</taxon>
        <taxon>Pseudomonadati</taxon>
        <taxon>Pseudomonadota</taxon>
        <taxon>Betaproteobacteria</taxon>
        <taxon>Burkholderiales</taxon>
        <taxon>Comamonadaceae</taxon>
        <taxon>Lampropedia</taxon>
    </lineage>
</organism>
<name>A0A4S5BMB5_9BURK</name>
<dbReference type="OrthoDB" id="9807558at2"/>